<organism evidence="3 4">
    <name type="scientific">Mytilus galloprovincialis</name>
    <name type="common">Mediterranean mussel</name>
    <dbReference type="NCBI Taxonomy" id="29158"/>
    <lineage>
        <taxon>Eukaryota</taxon>
        <taxon>Metazoa</taxon>
        <taxon>Spiralia</taxon>
        <taxon>Lophotrochozoa</taxon>
        <taxon>Mollusca</taxon>
        <taxon>Bivalvia</taxon>
        <taxon>Autobranchia</taxon>
        <taxon>Pteriomorphia</taxon>
        <taxon>Mytilida</taxon>
        <taxon>Mytiloidea</taxon>
        <taxon>Mytilidae</taxon>
        <taxon>Mytilinae</taxon>
        <taxon>Mytilus</taxon>
    </lineage>
</organism>
<dbReference type="PANTHER" id="PTHR46791:SF5">
    <property type="entry name" value="CLR5 DOMAIN-CONTAINING PROTEIN-RELATED"/>
    <property type="match status" value="1"/>
</dbReference>
<feature type="signal peptide" evidence="1">
    <location>
        <begin position="1"/>
        <end position="16"/>
    </location>
</feature>
<comment type="caution">
    <text evidence="3">The sequence shown here is derived from an EMBL/GenBank/DDBJ whole genome shotgun (WGS) entry which is preliminary data.</text>
</comment>
<dbReference type="OrthoDB" id="6144498at2759"/>
<keyword evidence="4" id="KW-1185">Reference proteome</keyword>
<dbReference type="PANTHER" id="PTHR46791">
    <property type="entry name" value="EXPRESSED PROTEIN"/>
    <property type="match status" value="1"/>
</dbReference>
<feature type="chain" id="PRO_5032963297" description="Integrase core domain-containing protein" evidence="1">
    <location>
        <begin position="17"/>
        <end position="282"/>
    </location>
</feature>
<protein>
    <recommendedName>
        <fullName evidence="2">Integrase core domain-containing protein</fullName>
    </recommendedName>
</protein>
<sequence length="282" mass="32815">MAPGLLLSSLGSLTRALDFLMDTKVFRIEKMECARRMVEHIKVLRKSMKKRVKQRRTVFQTEEIHQLLQPIIEENPHIGYRSIQARLKVCGHFCQETRVKEALVRLDPAAVAMRWCDVVQRRNFRVAGPNSLCHVDGNHKLIRWRFVVHGGIGGISRLIVFLSISTNNKSAIVLQSFLPAFQKYGLPSRVRTDHGTENVDVATFMTLQKGSYRGSILQGKSVHNQRIERFWLDMYRGCTNVYYDLFTFMEREGILDMESEIHLWSLHYVFMARIKRSLDTFK</sequence>
<name>A0A8B6HMJ9_MYTGA</name>
<dbReference type="AlphaFoldDB" id="A0A8B6HMJ9"/>
<proteinExistence type="predicted"/>
<feature type="domain" description="Integrase core" evidence="2">
    <location>
        <begin position="124"/>
        <end position="282"/>
    </location>
</feature>
<dbReference type="EMBL" id="UYJE01010273">
    <property type="protein sequence ID" value="VDI81534.1"/>
    <property type="molecule type" value="Genomic_DNA"/>
</dbReference>
<accession>A0A8B6HMJ9</accession>
<dbReference type="SUPFAM" id="SSF53098">
    <property type="entry name" value="Ribonuclease H-like"/>
    <property type="match status" value="1"/>
</dbReference>
<dbReference type="InterPro" id="IPR012337">
    <property type="entry name" value="RNaseH-like_sf"/>
</dbReference>
<gene>
    <name evidence="3" type="ORF">MGAL_10B020797</name>
</gene>
<keyword evidence="1" id="KW-0732">Signal</keyword>
<dbReference type="InterPro" id="IPR058913">
    <property type="entry name" value="Integrase_dom_put"/>
</dbReference>
<dbReference type="Pfam" id="PF24764">
    <property type="entry name" value="rva_4"/>
    <property type="match status" value="1"/>
</dbReference>
<dbReference type="Proteomes" id="UP000596742">
    <property type="component" value="Unassembled WGS sequence"/>
</dbReference>
<evidence type="ECO:0000313" key="3">
    <source>
        <dbReference type="EMBL" id="VDI81534.1"/>
    </source>
</evidence>
<evidence type="ECO:0000256" key="1">
    <source>
        <dbReference type="SAM" id="SignalP"/>
    </source>
</evidence>
<evidence type="ECO:0000313" key="4">
    <source>
        <dbReference type="Proteomes" id="UP000596742"/>
    </source>
</evidence>
<reference evidence="3" key="1">
    <citation type="submission" date="2018-11" db="EMBL/GenBank/DDBJ databases">
        <authorList>
            <person name="Alioto T."/>
            <person name="Alioto T."/>
        </authorList>
    </citation>
    <scope>NUCLEOTIDE SEQUENCE</scope>
</reference>
<evidence type="ECO:0000259" key="2">
    <source>
        <dbReference type="Pfam" id="PF24764"/>
    </source>
</evidence>